<reference evidence="5" key="1">
    <citation type="submission" date="2017-02" db="EMBL/GenBank/DDBJ databases">
        <authorList>
            <person name="Varghese N."/>
            <person name="Submissions S."/>
        </authorList>
    </citation>
    <scope>NUCLEOTIDE SEQUENCE [LARGE SCALE GENOMIC DNA]</scope>
    <source>
        <strain evidence="5">ATCC BAA-73</strain>
    </source>
</reference>
<evidence type="ECO:0000313" key="5">
    <source>
        <dbReference type="Proteomes" id="UP000190625"/>
    </source>
</evidence>
<dbReference type="OrthoDB" id="9813771at2"/>
<feature type="domain" description="Impact N-terminal" evidence="3">
    <location>
        <begin position="19"/>
        <end position="125"/>
    </location>
</feature>
<dbReference type="InterPro" id="IPR000640">
    <property type="entry name" value="EFG_V-like"/>
</dbReference>
<dbReference type="RefSeq" id="WP_078810132.1">
    <property type="nucleotide sequence ID" value="NZ_FUWM01000012.1"/>
</dbReference>
<name>A0A1T4N0A1_9FIRM</name>
<dbReference type="AlphaFoldDB" id="A0A1T4N0A1"/>
<dbReference type="Gene3D" id="3.30.230.30">
    <property type="entry name" value="Impact, N-terminal domain"/>
    <property type="match status" value="1"/>
</dbReference>
<evidence type="ECO:0000313" key="4">
    <source>
        <dbReference type="EMBL" id="SJZ72780.1"/>
    </source>
</evidence>
<gene>
    <name evidence="4" type="ORF">SAMN02745118_01672</name>
</gene>
<dbReference type="InterPro" id="IPR020568">
    <property type="entry name" value="Ribosomal_Su5_D2-typ_SF"/>
</dbReference>
<comment type="similarity">
    <text evidence="1">Belongs to the IMPACT family.</text>
</comment>
<dbReference type="GO" id="GO:0006446">
    <property type="term" value="P:regulation of translational initiation"/>
    <property type="evidence" value="ECO:0007669"/>
    <property type="project" value="TreeGrafter"/>
</dbReference>
<dbReference type="GO" id="GO:0005737">
    <property type="term" value="C:cytoplasm"/>
    <property type="evidence" value="ECO:0007669"/>
    <property type="project" value="TreeGrafter"/>
</dbReference>
<dbReference type="SUPFAM" id="SSF54980">
    <property type="entry name" value="EF-G C-terminal domain-like"/>
    <property type="match status" value="1"/>
</dbReference>
<dbReference type="InterPro" id="IPR036956">
    <property type="entry name" value="Impact_N_sf"/>
</dbReference>
<protein>
    <submittedName>
        <fullName evidence="4">Uncharacterized protein, YigZ family</fullName>
    </submittedName>
</protein>
<dbReference type="PANTHER" id="PTHR16301:SF20">
    <property type="entry name" value="IMPACT FAMILY MEMBER YIGZ"/>
    <property type="match status" value="1"/>
</dbReference>
<organism evidence="4 5">
    <name type="scientific">Selenihalanaerobacter shriftii</name>
    <dbReference type="NCBI Taxonomy" id="142842"/>
    <lineage>
        <taxon>Bacteria</taxon>
        <taxon>Bacillati</taxon>
        <taxon>Bacillota</taxon>
        <taxon>Clostridia</taxon>
        <taxon>Halanaerobiales</taxon>
        <taxon>Halobacteroidaceae</taxon>
        <taxon>Selenihalanaerobacter</taxon>
    </lineage>
</organism>
<dbReference type="STRING" id="142842.SAMN02745118_01672"/>
<evidence type="ECO:0000259" key="3">
    <source>
        <dbReference type="Pfam" id="PF01205"/>
    </source>
</evidence>
<dbReference type="Gene3D" id="3.30.70.240">
    <property type="match status" value="1"/>
</dbReference>
<evidence type="ECO:0000259" key="2">
    <source>
        <dbReference type="Pfam" id="PF00679"/>
    </source>
</evidence>
<dbReference type="EMBL" id="FUWM01000012">
    <property type="protein sequence ID" value="SJZ72780.1"/>
    <property type="molecule type" value="Genomic_DNA"/>
</dbReference>
<dbReference type="InterPro" id="IPR023582">
    <property type="entry name" value="Impact"/>
</dbReference>
<dbReference type="InterPro" id="IPR035647">
    <property type="entry name" value="EFG_III/V"/>
</dbReference>
<dbReference type="InterPro" id="IPR001498">
    <property type="entry name" value="Impact_N"/>
</dbReference>
<accession>A0A1T4N0A1</accession>
<dbReference type="Pfam" id="PF00679">
    <property type="entry name" value="EFG_C"/>
    <property type="match status" value="1"/>
</dbReference>
<feature type="domain" description="Elongation factor EFG" evidence="2">
    <location>
        <begin position="135"/>
        <end position="200"/>
    </location>
</feature>
<dbReference type="Proteomes" id="UP000190625">
    <property type="component" value="Unassembled WGS sequence"/>
</dbReference>
<evidence type="ECO:0000256" key="1">
    <source>
        <dbReference type="ARBA" id="ARBA00007665"/>
    </source>
</evidence>
<dbReference type="PANTHER" id="PTHR16301">
    <property type="entry name" value="IMPACT-RELATED"/>
    <property type="match status" value="1"/>
</dbReference>
<dbReference type="SUPFAM" id="SSF54211">
    <property type="entry name" value="Ribosomal protein S5 domain 2-like"/>
    <property type="match status" value="1"/>
</dbReference>
<sequence length="208" mass="22825">MSNKYKTVADDYRVQLTIKNCKFIASAANIQSVEEAEKFIDRISEEFADATHNVYAFKVGLGDSAVKRTNDDGEPAGSSGPPVLQAIEGEDVTNTVIVVTRYFGGIKHGIGGLIRAYGKCAREAIKVAGIIEKERYLNIGISVSYDSMGKVINDLEGHQGEVNSTKYTNEGVEIIASMKLSYIPAFKARIKELTRGEACFREIGEEFR</sequence>
<proteinExistence type="inferred from homology"/>
<dbReference type="Pfam" id="PF01205">
    <property type="entry name" value="Impact_N"/>
    <property type="match status" value="1"/>
</dbReference>
<keyword evidence="5" id="KW-1185">Reference proteome</keyword>